<dbReference type="Proteomes" id="UP000027142">
    <property type="component" value="Chromosome"/>
</dbReference>
<dbReference type="EC" id="3.2.1.51" evidence="3"/>
<evidence type="ECO:0000313" key="10">
    <source>
        <dbReference type="Proteomes" id="UP000027142"/>
    </source>
</evidence>
<gene>
    <name evidence="9" type="ORF">BleG1_0576</name>
</gene>
<keyword evidence="5" id="KW-0378">Hydrolase</keyword>
<evidence type="ECO:0000256" key="6">
    <source>
        <dbReference type="ARBA" id="ARBA00023295"/>
    </source>
</evidence>
<dbReference type="KEGG" id="ble:BleG1_0576"/>
<dbReference type="Pfam" id="PF01120">
    <property type="entry name" value="Alpha_L_fucos"/>
    <property type="match status" value="1"/>
</dbReference>
<protein>
    <recommendedName>
        <fullName evidence="3">alpha-L-fucosidase</fullName>
        <ecNumber evidence="3">3.2.1.51</ecNumber>
    </recommendedName>
</protein>
<keyword evidence="6" id="KW-0326">Glycosidase</keyword>
<dbReference type="PRINTS" id="PR00741">
    <property type="entry name" value="GLHYDRLASE29"/>
</dbReference>
<dbReference type="GO" id="GO:0005764">
    <property type="term" value="C:lysosome"/>
    <property type="evidence" value="ECO:0007669"/>
    <property type="project" value="TreeGrafter"/>
</dbReference>
<keyword evidence="10" id="KW-1185">Reference proteome</keyword>
<dbReference type="GO" id="GO:0004560">
    <property type="term" value="F:alpha-L-fucosidase activity"/>
    <property type="evidence" value="ECO:0007669"/>
    <property type="project" value="InterPro"/>
</dbReference>
<name>A0A060LZD4_9BACI</name>
<evidence type="ECO:0000256" key="5">
    <source>
        <dbReference type="ARBA" id="ARBA00022801"/>
    </source>
</evidence>
<dbReference type="SUPFAM" id="SSF51445">
    <property type="entry name" value="(Trans)glycosidases"/>
    <property type="match status" value="1"/>
</dbReference>
<reference evidence="9 10" key="1">
    <citation type="journal article" date="2014" name="Gene">
        <title>A comparative genomic analysis of the alkalitolerant soil bacterium Bacillus lehensis G1.</title>
        <authorList>
            <person name="Noor Y.M."/>
            <person name="Samsulrizal N.H."/>
            <person name="Jema'on N.A."/>
            <person name="Low K.O."/>
            <person name="Ramli A.N."/>
            <person name="Alias N.I."/>
            <person name="Damis S.I."/>
            <person name="Fuzi S.F."/>
            <person name="Isa M.N."/>
            <person name="Murad A.M."/>
            <person name="Raih M.F."/>
            <person name="Bakar F.D."/>
            <person name="Najimudin N."/>
            <person name="Mahadi N.M."/>
            <person name="Illias R.M."/>
        </authorList>
    </citation>
    <scope>NUCLEOTIDE SEQUENCE [LARGE SCALE GENOMIC DNA]</scope>
    <source>
        <strain evidence="9 10">G1</strain>
    </source>
</reference>
<sequence length="458" mass="52607">MTDNLEEVTDGVHHYSKEESYVAPKEEALQAQLEWFKDQKIGLMMHWGPYSQLGVVESWALSDEDAEWSREEIDWEHDSKSLKQQYVALNKTFHPIRFQPDAWADLAKDTGFKYLVFTTKHHDGFAMWDTKTTEYKITGSACPFHRHPYADVCKQLFDAFRARGLGISAYFSKADWHVPSYWTPNKTGSGYTRRGPSYDPKEDPALWEEFVQFTHEQILELLTNYGRIDMLWLDAGWVSPKNNQDIRLGEVVEKARKTQPWLLAADRTVGGPYENILTPEQMVPNKPIFVPWESCITMGSAFSFRYEDDYKSGRDLVHLLIEIVSKGGNLALNVAPQPDGRLPRGAVKRMKELGAWLQQFGESIYGTRPVSPYYLENMAFTRKGNIVYCFVFIHTKADLNGGSLTIPYEGAVDQVELMNNGQVLSFHRVENELVVNRPDWEGEHDLPYAYVLKLTIAL</sequence>
<organism evidence="9 10">
    <name type="scientific">Shouchella lehensis G1</name>
    <dbReference type="NCBI Taxonomy" id="1246626"/>
    <lineage>
        <taxon>Bacteria</taxon>
        <taxon>Bacillati</taxon>
        <taxon>Bacillota</taxon>
        <taxon>Bacilli</taxon>
        <taxon>Bacillales</taxon>
        <taxon>Bacillaceae</taxon>
        <taxon>Shouchella</taxon>
    </lineage>
</organism>
<dbReference type="InterPro" id="IPR016286">
    <property type="entry name" value="FUC_metazoa-typ"/>
</dbReference>
<evidence type="ECO:0000256" key="4">
    <source>
        <dbReference type="ARBA" id="ARBA00022729"/>
    </source>
</evidence>
<keyword evidence="4" id="KW-0732">Signal</keyword>
<evidence type="ECO:0000256" key="3">
    <source>
        <dbReference type="ARBA" id="ARBA00012662"/>
    </source>
</evidence>
<dbReference type="eggNOG" id="COG3669">
    <property type="taxonomic scope" value="Bacteria"/>
</dbReference>
<evidence type="ECO:0000256" key="2">
    <source>
        <dbReference type="ARBA" id="ARBA00007951"/>
    </source>
</evidence>
<dbReference type="GO" id="GO:0006004">
    <property type="term" value="P:fucose metabolic process"/>
    <property type="evidence" value="ECO:0007669"/>
    <property type="project" value="InterPro"/>
</dbReference>
<dbReference type="SMART" id="SM00812">
    <property type="entry name" value="Alpha_L_fucos"/>
    <property type="match status" value="1"/>
</dbReference>
<dbReference type="Gene3D" id="3.20.20.80">
    <property type="entry name" value="Glycosidases"/>
    <property type="match status" value="1"/>
</dbReference>
<evidence type="ECO:0000256" key="7">
    <source>
        <dbReference type="PIRSR" id="PIRSR001092-1"/>
    </source>
</evidence>
<dbReference type="PATRIC" id="fig|1246626.3.peg.569"/>
<comment type="similarity">
    <text evidence="2">Belongs to the glycosyl hydrolase 29 family.</text>
</comment>
<dbReference type="PIRSF" id="PIRSF001092">
    <property type="entry name" value="Alpha-L-fucosidase"/>
    <property type="match status" value="1"/>
</dbReference>
<dbReference type="PANTHER" id="PTHR10030:SF37">
    <property type="entry name" value="ALPHA-L-FUCOSIDASE-RELATED"/>
    <property type="match status" value="1"/>
</dbReference>
<dbReference type="OrthoDB" id="107551at2"/>
<dbReference type="RefSeq" id="WP_038476898.1">
    <property type="nucleotide sequence ID" value="NZ_CP003923.1"/>
</dbReference>
<dbReference type="HOGENOM" id="CLU_002934_0_3_9"/>
<evidence type="ECO:0000313" key="9">
    <source>
        <dbReference type="EMBL" id="AIC93184.1"/>
    </source>
</evidence>
<dbReference type="EMBL" id="CP003923">
    <property type="protein sequence ID" value="AIC93184.1"/>
    <property type="molecule type" value="Genomic_DNA"/>
</dbReference>
<evidence type="ECO:0000259" key="8">
    <source>
        <dbReference type="Pfam" id="PF01120"/>
    </source>
</evidence>
<dbReference type="STRING" id="1246626.BleG1_0576"/>
<dbReference type="InterPro" id="IPR057739">
    <property type="entry name" value="Glyco_hydro_29_N"/>
</dbReference>
<dbReference type="AlphaFoldDB" id="A0A060LZD4"/>
<dbReference type="InterPro" id="IPR000933">
    <property type="entry name" value="Glyco_hydro_29"/>
</dbReference>
<dbReference type="GO" id="GO:0016139">
    <property type="term" value="P:glycoside catabolic process"/>
    <property type="evidence" value="ECO:0007669"/>
    <property type="project" value="TreeGrafter"/>
</dbReference>
<evidence type="ECO:0000256" key="1">
    <source>
        <dbReference type="ARBA" id="ARBA00004071"/>
    </source>
</evidence>
<feature type="site" description="May be important for catalysis" evidence="7">
    <location>
        <position position="295"/>
    </location>
</feature>
<comment type="function">
    <text evidence="1">Alpha-L-fucosidase is responsible for hydrolyzing the alpha-1,6-linked fucose joined to the reducing-end N-acetylglucosamine of the carbohydrate moieties of glycoproteins.</text>
</comment>
<feature type="domain" description="Glycoside hydrolase family 29 N-terminal" evidence="8">
    <location>
        <begin position="16"/>
        <end position="362"/>
    </location>
</feature>
<dbReference type="PANTHER" id="PTHR10030">
    <property type="entry name" value="ALPHA-L-FUCOSIDASE"/>
    <property type="match status" value="1"/>
</dbReference>
<proteinExistence type="inferred from homology"/>
<dbReference type="InterPro" id="IPR017853">
    <property type="entry name" value="GH"/>
</dbReference>
<accession>A0A060LZD4</accession>